<dbReference type="OrthoDB" id="1194650at2759"/>
<dbReference type="EMBL" id="JACXVP010000006">
    <property type="protein sequence ID" value="KAG5600155.1"/>
    <property type="molecule type" value="Genomic_DNA"/>
</dbReference>
<reference evidence="2 3" key="1">
    <citation type="submission" date="2020-09" db="EMBL/GenBank/DDBJ databases">
        <title>De no assembly of potato wild relative species, Solanum commersonii.</title>
        <authorList>
            <person name="Cho K."/>
        </authorList>
    </citation>
    <scope>NUCLEOTIDE SEQUENCE [LARGE SCALE GENOMIC DNA]</scope>
    <source>
        <strain evidence="2">LZ3.2</strain>
        <tissue evidence="2">Leaf</tissue>
    </source>
</reference>
<proteinExistence type="predicted"/>
<sequence length="318" mass="36385">MAEIDNYQDSSSQSSDDVESSNDKSDNEDESSRDTQTGDEDEDPLSLPICAKDISSISRTCYGHLRHISEYFKFDGQMNKINLKKQSQVFNERGNASYALYDILWAFLVGIYEAFPHLGKYAKKSLDSPLSISRLLRWHTAKNDNIIEGDPFKLCTHTSYLLSVRQKKNYLATLNPYVDEVKDTILDALKANLKVDDDNFSAPTVDDEILPLAIVDDDLVVKSMKEKEMEEEEKEQDEEKMTAKEEESDEEKLEEKKNEENEASGEEDKEQQEEKITEDEEKEKLKEESLATDVTEVEKEVNMMDIVMEINVDVGGDE</sequence>
<evidence type="ECO:0000313" key="3">
    <source>
        <dbReference type="Proteomes" id="UP000824120"/>
    </source>
</evidence>
<feature type="compositionally biased region" description="Low complexity" evidence="1">
    <location>
        <begin position="1"/>
        <end position="15"/>
    </location>
</feature>
<organism evidence="2 3">
    <name type="scientific">Solanum commersonii</name>
    <name type="common">Commerson's wild potato</name>
    <name type="synonym">Commerson's nightshade</name>
    <dbReference type="NCBI Taxonomy" id="4109"/>
    <lineage>
        <taxon>Eukaryota</taxon>
        <taxon>Viridiplantae</taxon>
        <taxon>Streptophyta</taxon>
        <taxon>Embryophyta</taxon>
        <taxon>Tracheophyta</taxon>
        <taxon>Spermatophyta</taxon>
        <taxon>Magnoliopsida</taxon>
        <taxon>eudicotyledons</taxon>
        <taxon>Gunneridae</taxon>
        <taxon>Pentapetalae</taxon>
        <taxon>asterids</taxon>
        <taxon>lamiids</taxon>
        <taxon>Solanales</taxon>
        <taxon>Solanaceae</taxon>
        <taxon>Solanoideae</taxon>
        <taxon>Solaneae</taxon>
        <taxon>Solanum</taxon>
    </lineage>
</organism>
<comment type="caution">
    <text evidence="2">The sequence shown here is derived from an EMBL/GenBank/DDBJ whole genome shotgun (WGS) entry which is preliminary data.</text>
</comment>
<name>A0A9J5YHF5_SOLCO</name>
<feature type="region of interest" description="Disordered" evidence="1">
    <location>
        <begin position="1"/>
        <end position="46"/>
    </location>
</feature>
<dbReference type="AlphaFoldDB" id="A0A9J5YHF5"/>
<dbReference type="Proteomes" id="UP000824120">
    <property type="component" value="Chromosome 6"/>
</dbReference>
<accession>A0A9J5YHF5</accession>
<feature type="compositionally biased region" description="Acidic residues" evidence="1">
    <location>
        <begin position="34"/>
        <end position="44"/>
    </location>
</feature>
<feature type="compositionally biased region" description="Basic and acidic residues" evidence="1">
    <location>
        <begin position="21"/>
        <end position="33"/>
    </location>
</feature>
<evidence type="ECO:0000313" key="2">
    <source>
        <dbReference type="EMBL" id="KAG5600155.1"/>
    </source>
</evidence>
<feature type="region of interest" description="Disordered" evidence="1">
    <location>
        <begin position="225"/>
        <end position="295"/>
    </location>
</feature>
<evidence type="ECO:0000256" key="1">
    <source>
        <dbReference type="SAM" id="MobiDB-lite"/>
    </source>
</evidence>
<keyword evidence="3" id="KW-1185">Reference proteome</keyword>
<feature type="compositionally biased region" description="Acidic residues" evidence="1">
    <location>
        <begin position="261"/>
        <end position="281"/>
    </location>
</feature>
<gene>
    <name evidence="2" type="ORF">H5410_031525</name>
</gene>
<protein>
    <submittedName>
        <fullName evidence="2">Uncharacterized protein</fullName>
    </submittedName>
</protein>